<dbReference type="KEGG" id="psty:BFS30_22575"/>
<dbReference type="SUPFAM" id="SSF117892">
    <property type="entry name" value="Band 7/SPFH domain"/>
    <property type="match status" value="1"/>
</dbReference>
<dbReference type="Proteomes" id="UP000094313">
    <property type="component" value="Chromosome"/>
</dbReference>
<sequence length="317" mass="35962">MALPFIEIIESLSPHPNMLMWKFADADKEIKNGAVLTVRESQQALMLNEGHLADVFSAGKHTLKTENIPILSALKGWKYGFESPFKADIYFFNTHQFVNLRWGTPSPILMRDENFGQVRVRAFGNYNIRINDIGLFFKEYAGTYPNLGIAELELQLRDFIAPKFAEVLAQEKIAVMDVAGNISELNEKIRPLIQSFFTGFGIDITQFTITSVTLPDEVLKYYDKVTGMNMITDIHKYSQFSIANAMDKDHSEMADTARQGLAMGMIMNMSPNGIVQDKTRPAEDVLGRLKNLKELFNMQLITETEYAAKKEELLKLL</sequence>
<evidence type="ECO:0000259" key="1">
    <source>
        <dbReference type="Pfam" id="PF13421"/>
    </source>
</evidence>
<dbReference type="PANTHER" id="PTHR37826">
    <property type="entry name" value="FLOTILLIN BAND_7_5 DOMAIN PROTEIN"/>
    <property type="match status" value="1"/>
</dbReference>
<dbReference type="AlphaFoldDB" id="A0A1D7QM09"/>
<dbReference type="RefSeq" id="WP_069381359.1">
    <property type="nucleotide sequence ID" value="NZ_CP017141.1"/>
</dbReference>
<proteinExistence type="predicted"/>
<gene>
    <name evidence="2" type="ORF">BFS30_22575</name>
</gene>
<organism evidence="2 3">
    <name type="scientific">Pedobacter steynii</name>
    <dbReference type="NCBI Taxonomy" id="430522"/>
    <lineage>
        <taxon>Bacteria</taxon>
        <taxon>Pseudomonadati</taxon>
        <taxon>Bacteroidota</taxon>
        <taxon>Sphingobacteriia</taxon>
        <taxon>Sphingobacteriales</taxon>
        <taxon>Sphingobacteriaceae</taxon>
        <taxon>Pedobacter</taxon>
    </lineage>
</organism>
<protein>
    <submittedName>
        <fullName evidence="2">Virion core protein (Lumpy skin disease virus)</fullName>
    </submittedName>
</protein>
<dbReference type="OrthoDB" id="9764015at2"/>
<dbReference type="InterPro" id="IPR036013">
    <property type="entry name" value="Band_7/SPFH_dom_sf"/>
</dbReference>
<evidence type="ECO:0000313" key="3">
    <source>
        <dbReference type="Proteomes" id="UP000094313"/>
    </source>
</evidence>
<reference evidence="2 3" key="1">
    <citation type="submission" date="2016-08" db="EMBL/GenBank/DDBJ databases">
        <authorList>
            <person name="Seilhamer J.J."/>
        </authorList>
    </citation>
    <scope>NUCLEOTIDE SEQUENCE [LARGE SCALE GENOMIC DNA]</scope>
    <source>
        <strain evidence="2 3">DX4</strain>
    </source>
</reference>
<dbReference type="EMBL" id="CP017141">
    <property type="protein sequence ID" value="AOM79697.1"/>
    <property type="molecule type" value="Genomic_DNA"/>
</dbReference>
<keyword evidence="3" id="KW-1185">Reference proteome</keyword>
<evidence type="ECO:0000313" key="2">
    <source>
        <dbReference type="EMBL" id="AOM79697.1"/>
    </source>
</evidence>
<dbReference type="InterPro" id="IPR033880">
    <property type="entry name" value="SPFH_YdjI"/>
</dbReference>
<dbReference type="PANTHER" id="PTHR37826:SF2">
    <property type="entry name" value="ZINC-RIBBON DOMAIN-CONTAINING PROTEIN"/>
    <property type="match status" value="1"/>
</dbReference>
<dbReference type="Gene3D" id="3.30.479.30">
    <property type="entry name" value="Band 7 domain"/>
    <property type="match status" value="1"/>
</dbReference>
<feature type="domain" description="SPFH" evidence="1">
    <location>
        <begin position="20"/>
        <end position="229"/>
    </location>
</feature>
<name>A0A1D7QM09_9SPHI</name>
<dbReference type="Pfam" id="PF13421">
    <property type="entry name" value="Band_7_1"/>
    <property type="match status" value="1"/>
</dbReference>
<accession>A0A1D7QM09</accession>
<dbReference type="CDD" id="cd03408">
    <property type="entry name" value="SPFH_like_u1"/>
    <property type="match status" value="1"/>
</dbReference>